<name>A0AAE2SA16_9BACT</name>
<keyword evidence="2" id="KW-1185">Reference proteome</keyword>
<reference evidence="1" key="1">
    <citation type="submission" date="2021-01" db="EMBL/GenBank/DDBJ databases">
        <title>Modified the classification status of verrucomicrobia.</title>
        <authorList>
            <person name="Feng X."/>
        </authorList>
    </citation>
    <scope>NUCLEOTIDE SEQUENCE</scope>
    <source>
        <strain evidence="1">5K15</strain>
    </source>
</reference>
<evidence type="ECO:0000313" key="1">
    <source>
        <dbReference type="EMBL" id="MBK1854210.1"/>
    </source>
</evidence>
<dbReference type="Proteomes" id="UP000634206">
    <property type="component" value="Unassembled WGS sequence"/>
</dbReference>
<proteinExistence type="predicted"/>
<organism evidence="1 2">
    <name type="scientific">Oceaniferula flava</name>
    <dbReference type="NCBI Taxonomy" id="2800421"/>
    <lineage>
        <taxon>Bacteria</taxon>
        <taxon>Pseudomonadati</taxon>
        <taxon>Verrucomicrobiota</taxon>
        <taxon>Verrucomicrobiia</taxon>
        <taxon>Verrucomicrobiales</taxon>
        <taxon>Verrucomicrobiaceae</taxon>
        <taxon>Oceaniferula</taxon>
    </lineage>
</organism>
<accession>A0AAE2SA16</accession>
<dbReference type="AlphaFoldDB" id="A0AAE2SA16"/>
<gene>
    <name evidence="1" type="ORF">JIN83_04535</name>
</gene>
<evidence type="ECO:0000313" key="2">
    <source>
        <dbReference type="Proteomes" id="UP000634206"/>
    </source>
</evidence>
<comment type="caution">
    <text evidence="1">The sequence shown here is derived from an EMBL/GenBank/DDBJ whole genome shotgun (WGS) entry which is preliminary data.</text>
</comment>
<dbReference type="RefSeq" id="WP_309488815.1">
    <property type="nucleotide sequence ID" value="NZ_JAENIG010000002.1"/>
</dbReference>
<protein>
    <submittedName>
        <fullName evidence="1">DUF1232 domain-containing protein</fullName>
    </submittedName>
</protein>
<sequence length="79" mass="8734">MKSFFVLVAAILSVIYLINPGAGFIEFLPDNLPIVGNLDEATATAILLACARYFGFDMARFFGKKKEEDTQKETVIDVD</sequence>
<dbReference type="EMBL" id="JAENIG010000002">
    <property type="protein sequence ID" value="MBK1854210.1"/>
    <property type="molecule type" value="Genomic_DNA"/>
</dbReference>